<evidence type="ECO:0000256" key="10">
    <source>
        <dbReference type="ARBA" id="ARBA00023239"/>
    </source>
</evidence>
<keyword evidence="10" id="KW-0456">Lyase</keyword>
<name>A0A4U8WC23_9FLAO</name>
<evidence type="ECO:0000256" key="5">
    <source>
        <dbReference type="ARBA" id="ARBA00022771"/>
    </source>
</evidence>
<dbReference type="SUPFAM" id="SSF46946">
    <property type="entry name" value="S13-like H2TH domain"/>
    <property type="match status" value="1"/>
</dbReference>
<dbReference type="InterPro" id="IPR000214">
    <property type="entry name" value="Znf_DNA_glyclase/AP_lyase"/>
</dbReference>
<dbReference type="GO" id="GO:0006284">
    <property type="term" value="P:base-excision repair"/>
    <property type="evidence" value="ECO:0007669"/>
    <property type="project" value="InterPro"/>
</dbReference>
<dbReference type="PROSITE" id="PS51066">
    <property type="entry name" value="ZF_FPG_2"/>
    <property type="match status" value="1"/>
</dbReference>
<evidence type="ECO:0000256" key="1">
    <source>
        <dbReference type="ARBA" id="ARBA00001668"/>
    </source>
</evidence>
<protein>
    <submittedName>
        <fullName evidence="16">Formamidopyrimidine-DNA glycosylase</fullName>
        <ecNumber evidence="16">3.2.2.23</ecNumber>
    </submittedName>
</protein>
<dbReference type="AlphaFoldDB" id="A0A4U8WC23"/>
<dbReference type="KEGG" id="ctai:NCTC12078_01034"/>
<dbReference type="InterPro" id="IPR035937">
    <property type="entry name" value="FPG_N"/>
</dbReference>
<dbReference type="GO" id="GO:0003906">
    <property type="term" value="F:DNA-(apurinic or apyrimidinic site) endonuclease activity"/>
    <property type="evidence" value="ECO:0007669"/>
    <property type="project" value="InterPro"/>
</dbReference>
<dbReference type="GO" id="GO:0003684">
    <property type="term" value="F:damaged DNA binding"/>
    <property type="evidence" value="ECO:0007669"/>
    <property type="project" value="InterPro"/>
</dbReference>
<feature type="domain" description="Formamidopyrimidine-DNA glycosylase catalytic" evidence="15">
    <location>
        <begin position="2"/>
        <end position="90"/>
    </location>
</feature>
<dbReference type="GO" id="GO:0016829">
    <property type="term" value="F:lyase activity"/>
    <property type="evidence" value="ECO:0007669"/>
    <property type="project" value="UniProtKB-KW"/>
</dbReference>
<dbReference type="PANTHER" id="PTHR22993">
    <property type="entry name" value="FORMAMIDOPYRIMIDINE-DNA GLYCOSYLASE"/>
    <property type="match status" value="1"/>
</dbReference>
<evidence type="ECO:0000256" key="3">
    <source>
        <dbReference type="ARBA" id="ARBA00022723"/>
    </source>
</evidence>
<evidence type="ECO:0000313" key="16">
    <source>
        <dbReference type="EMBL" id="VFB03046.1"/>
    </source>
</evidence>
<dbReference type="Gene3D" id="3.20.190.10">
    <property type="entry name" value="MutM-like, N-terminal"/>
    <property type="match status" value="1"/>
</dbReference>
<dbReference type="EC" id="3.2.2.23" evidence="16"/>
<proteinExistence type="inferred from homology"/>
<keyword evidence="9" id="KW-0234">DNA repair</keyword>
<keyword evidence="4" id="KW-0227">DNA damage</keyword>
<dbReference type="SMART" id="SM01232">
    <property type="entry name" value="H2TH"/>
    <property type="match status" value="1"/>
</dbReference>
<dbReference type="PANTHER" id="PTHR22993:SF9">
    <property type="entry name" value="FORMAMIDOPYRIMIDINE-DNA GLYCOSYLASE"/>
    <property type="match status" value="1"/>
</dbReference>
<keyword evidence="11" id="KW-0511">Multifunctional enzyme</keyword>
<sequence length="243" mass="28354">MPEEPTIILMKEDLQQFIGKKVVAADGSIISDKKTVVNKILKDIKTFGKLTFLIFEDFSFRIHLLMFGSYSLREKPEIKSLRLSLQFDNGTMYFYTCSAKIIENKELDTIDWEADIMSDIWSSEKAVEKMRALPKMMICDALMNQDLFSGVGNIIKNEALFRAQVHPESRIQAIPDKVLHLIITETRGYSFDFLKWKRKNELKKHFQVYHQEKCPLCGKSIRKKETGKGKRTSFYCEKDQKLY</sequence>
<evidence type="ECO:0000256" key="9">
    <source>
        <dbReference type="ARBA" id="ARBA00023204"/>
    </source>
</evidence>
<evidence type="ECO:0000256" key="8">
    <source>
        <dbReference type="ARBA" id="ARBA00023125"/>
    </source>
</evidence>
<evidence type="ECO:0000313" key="17">
    <source>
        <dbReference type="Proteomes" id="UP000290013"/>
    </source>
</evidence>
<dbReference type="GO" id="GO:0008534">
    <property type="term" value="F:oxidized purine nucleobase lesion DNA N-glycosylase activity"/>
    <property type="evidence" value="ECO:0007669"/>
    <property type="project" value="UniProtKB-EC"/>
</dbReference>
<evidence type="ECO:0000259" key="15">
    <source>
        <dbReference type="PROSITE" id="PS51068"/>
    </source>
</evidence>
<keyword evidence="12 16" id="KW-0326">Glycosidase</keyword>
<evidence type="ECO:0000256" key="2">
    <source>
        <dbReference type="ARBA" id="ARBA00009409"/>
    </source>
</evidence>
<evidence type="ECO:0000256" key="13">
    <source>
        <dbReference type="PROSITE-ProRule" id="PRU00391"/>
    </source>
</evidence>
<comment type="similarity">
    <text evidence="2">Belongs to the FPG family.</text>
</comment>
<evidence type="ECO:0000256" key="4">
    <source>
        <dbReference type="ARBA" id="ARBA00022763"/>
    </source>
</evidence>
<keyword evidence="8" id="KW-0238">DNA-binding</keyword>
<evidence type="ECO:0000259" key="14">
    <source>
        <dbReference type="PROSITE" id="PS51066"/>
    </source>
</evidence>
<organism evidence="16 17">
    <name type="scientific">Chryseobacterium taihuense</name>
    <dbReference type="NCBI Taxonomy" id="1141221"/>
    <lineage>
        <taxon>Bacteria</taxon>
        <taxon>Pseudomonadati</taxon>
        <taxon>Bacteroidota</taxon>
        <taxon>Flavobacteriia</taxon>
        <taxon>Flavobacteriales</taxon>
        <taxon>Weeksellaceae</taxon>
        <taxon>Chryseobacterium group</taxon>
        <taxon>Chryseobacterium</taxon>
    </lineage>
</organism>
<dbReference type="EMBL" id="LR215974">
    <property type="protein sequence ID" value="VFB03046.1"/>
    <property type="molecule type" value="Genomic_DNA"/>
</dbReference>
<keyword evidence="3" id="KW-0479">Metal-binding</keyword>
<dbReference type="InterPro" id="IPR012319">
    <property type="entry name" value="FPG_cat"/>
</dbReference>
<keyword evidence="5 13" id="KW-0863">Zinc-finger</keyword>
<dbReference type="GO" id="GO:0008270">
    <property type="term" value="F:zinc ion binding"/>
    <property type="evidence" value="ECO:0007669"/>
    <property type="project" value="UniProtKB-KW"/>
</dbReference>
<evidence type="ECO:0000256" key="7">
    <source>
        <dbReference type="ARBA" id="ARBA00022833"/>
    </source>
</evidence>
<dbReference type="Pfam" id="PF06831">
    <property type="entry name" value="H2TH"/>
    <property type="match status" value="1"/>
</dbReference>
<dbReference type="SUPFAM" id="SSF81624">
    <property type="entry name" value="N-terminal domain of MutM-like DNA repair proteins"/>
    <property type="match status" value="1"/>
</dbReference>
<reference evidence="16 17" key="1">
    <citation type="submission" date="2019-02" db="EMBL/GenBank/DDBJ databases">
        <authorList>
            <consortium name="Pathogen Informatics"/>
        </authorList>
    </citation>
    <scope>NUCLEOTIDE SEQUENCE [LARGE SCALE GENOMIC DNA]</scope>
    <source>
        <strain evidence="16 17">3012STDY6944375</strain>
    </source>
</reference>
<dbReference type="InterPro" id="IPR010979">
    <property type="entry name" value="Ribosomal_uS13-like_H2TH"/>
</dbReference>
<evidence type="ECO:0000256" key="12">
    <source>
        <dbReference type="ARBA" id="ARBA00023295"/>
    </source>
</evidence>
<evidence type="ECO:0000256" key="6">
    <source>
        <dbReference type="ARBA" id="ARBA00022801"/>
    </source>
</evidence>
<dbReference type="PROSITE" id="PS51068">
    <property type="entry name" value="FPG_CAT"/>
    <property type="match status" value="1"/>
</dbReference>
<dbReference type="InterPro" id="IPR015886">
    <property type="entry name" value="H2TH_FPG"/>
</dbReference>
<accession>A0A4U8WC23</accession>
<keyword evidence="6 16" id="KW-0378">Hydrolase</keyword>
<dbReference type="Proteomes" id="UP000290013">
    <property type="component" value="Chromosome"/>
</dbReference>
<evidence type="ECO:0000256" key="11">
    <source>
        <dbReference type="ARBA" id="ARBA00023268"/>
    </source>
</evidence>
<dbReference type="SMART" id="SM00898">
    <property type="entry name" value="Fapy_DNA_glyco"/>
    <property type="match status" value="1"/>
</dbReference>
<keyword evidence="7" id="KW-0862">Zinc</keyword>
<feature type="domain" description="FPG-type" evidence="14">
    <location>
        <begin position="207"/>
        <end position="241"/>
    </location>
</feature>
<dbReference type="Gene3D" id="1.10.8.50">
    <property type="match status" value="1"/>
</dbReference>
<comment type="catalytic activity">
    <reaction evidence="1">
        <text>Hydrolysis of DNA containing ring-opened 7-methylguanine residues, releasing 2,6-diamino-4-hydroxy-5-(N-methyl)formamidopyrimidine.</text>
        <dbReference type="EC" id="3.2.2.23"/>
    </reaction>
</comment>
<gene>
    <name evidence="16" type="primary">mutM</name>
    <name evidence="16" type="ORF">NCTC12078_01034</name>
</gene>